<feature type="domain" description="Nucleoprotein TPR/MLP1-2" evidence="6">
    <location>
        <begin position="1087"/>
        <end position="1214"/>
    </location>
</feature>
<evidence type="ECO:0000313" key="9">
    <source>
        <dbReference type="EMBL" id="PAV17345.1"/>
    </source>
</evidence>
<evidence type="ECO:0000259" key="6">
    <source>
        <dbReference type="Pfam" id="PF07926"/>
    </source>
</evidence>
<feature type="compositionally biased region" description="Low complexity" evidence="5">
    <location>
        <begin position="1797"/>
        <end position="1841"/>
    </location>
</feature>
<dbReference type="STRING" id="2282107.A0A286UCW1"/>
<dbReference type="InterPro" id="IPR057974">
    <property type="entry name" value="NUA/TPR/MLP1-2-like_dom"/>
</dbReference>
<dbReference type="GO" id="GO:0006606">
    <property type="term" value="P:protein import into nucleus"/>
    <property type="evidence" value="ECO:0007669"/>
    <property type="project" value="InterPro"/>
</dbReference>
<keyword evidence="3" id="KW-0539">Nucleus</keyword>
<dbReference type="Proteomes" id="UP000217199">
    <property type="component" value="Unassembled WGS sequence"/>
</dbReference>
<feature type="coiled-coil region" evidence="4">
    <location>
        <begin position="1137"/>
        <end position="1203"/>
    </location>
</feature>
<feature type="coiled-coil region" evidence="4">
    <location>
        <begin position="1253"/>
        <end position="1303"/>
    </location>
</feature>
<evidence type="ECO:0000259" key="7">
    <source>
        <dbReference type="Pfam" id="PF25481"/>
    </source>
</evidence>
<feature type="region of interest" description="Disordered" evidence="5">
    <location>
        <begin position="1785"/>
        <end position="1894"/>
    </location>
</feature>
<evidence type="ECO:0000259" key="8">
    <source>
        <dbReference type="Pfam" id="PF25785"/>
    </source>
</evidence>
<dbReference type="FunCoup" id="A0A286UCW1">
    <property type="interactions" value="580"/>
</dbReference>
<sequence length="1972" mass="220081">MPPRRKTRKAAALEGDDGDNASPRSTPPPASLPLSNSLLHDVNIASLSSFFPEAIFETPTPALVVQCYKLILNQAEQLEERSRNLEELQAESERKEIEIDQALQDRDNAVRELETNIEIVRTELDKTKAERDELAESRASLRSELSSITGSQASSSQEVAELKAKIEEVEKEKRDLLGVVSRLEEDVAERDEEITNLRESLKASRKEAQELESSVRDIRATERSTAFKVETLSHQLQLAKDENERTNSELSKKTEEYSLYRRDKHTEIVKLQSELDTLKQTHNQTTNTLRALQSSHSSQSHQLSQSLQKVQDLTSQLADQDAKYSSEAASLRRLVQMLEERENQAKELVAGIERDWEGLGEKAAASEQKLREALEEEQQRTKELESELEDLRTVLEQVNRGALPVPVVSSASATAVPSDSLYELSPGLAMVNRMQKSGKTFTEVYSEYVKMQGELATKALEIDRLDRTLTDVLNELEERAPALAQQKVDLERAQAESQQLAAQLSQALSDREASLVRARESEQSYASLEKVNRLLEKQLADLGAQLKSVLKELGRLHEPTLPPDEDMQNVSPPQNIDQVITNSLVLYRSIPELQEQNQKLLRCIRELGERMEAEEKDYKEKLDQEQNEAIVEAHNAMQVLSTQLENERKASQLKLDAISKERDTLRTMLVRYERSGPQAQISEGSVLQTVNGLSHEPSDLEKELEEVKDNFEMYRKEMGIDTVKLREEVAQYQKETNQLNAALAKANAKIEYLNERYRMAQDQYAMYEGDNQNLQKRNQQLQDQYTRLEISCNHATEELSNANIQIERLRNECFNLRAEKKIWENVQGRLLEENKLLSVERSRMADLIGNVQKMHNDIDNANESDRRRLESQIQTLENQAQDLRLQLSRERDTLRQTTLTKDIELQELRTKVDRSTEASSKAREALVEAETSRKHLQSRVDDLVKQIQMNEEKLAVYERRTTTSGISTPQIPATDNASSDEQHMLKSEVAELRAALKAAQVDLSAAQGHVQQFQEISRASEGALESLSSVHEEYKTSTEAQIAKLESQQKTLNDEISTLKGELEAAKTKHDELQQTLEKERTSFVQDKKMLEDTIVEITNAEMSTRSDQALRESAVREQQERAKTAEEKYTREVVAHAEAIKLVDTLKNDLSEARATIREKTLEAETAQANLSASTGSWKQQREALDKEIAGLNDRCKDLTAQNATLHQHLESVSSQASRIRQAADSAVTVSVSGGAEESDARMAELRSVVAYLRKEKEIVDLQLELSKQENARLRTQIDHLSQNLEETRNTLSLEREEAAKSVENSSEHSELLERINQLNILRESNATLRAESDANVRKTRQLEAKLNELQTEVGPLKEEVTTLRAEVEAKDRQIQRLEDENRQWKERNSQLLTKYDRTDPNDIQALKDEIDDLQIDLRRAGEERESMTKEIETQTKKAEEVQTMLQNLRTKHQGLLTDSRKRLGELNGQKAKLNETIAELEKQLKEVTAERDRLTNQAGQTATTANSAEVEALKNQLSALTREKELAAKTLSEEVEKSAKLVVQHNQALASLRAERDKLIADKQGAESGGSSDESAQLRQRIEKLEAENAELTKARDEALTKLKTIEERAAKAEEEAQGIRLQNEKFQARLKENEKRRLADSEKLTALTEKLKQEQEQAVNAATEKLRAELQTSSADVATITKRHAEELRTLETKLVSKHEEELKAAIEKARGEVQKPGSVTATGSGISQEDHEQAIKAATERGRIESAAKIRLKDSMLMKAQANVKHLEAQIKAWREAGIVPNDAPLIPPQVVPTPVKTTPSAAAATSSKPAGSPVVASTTPTTAAPAPTPAVTSKPAVAPPSGPAAASSALPKKPTLNTNTAPAATGPPHVPATAGRGRGRGAMRGGRGGPVRLGVPAAIAHAAASNANADVAGSVSIIGAAGKRTREENEVDPSSLAKRIKPADGAGKPVALRRDRVAPVSTSTPPS</sequence>
<evidence type="ECO:0000256" key="2">
    <source>
        <dbReference type="ARBA" id="ARBA00023054"/>
    </source>
</evidence>
<feature type="compositionally biased region" description="Low complexity" evidence="5">
    <location>
        <begin position="1848"/>
        <end position="1872"/>
    </location>
</feature>
<dbReference type="GO" id="GO:0017056">
    <property type="term" value="F:structural constituent of nuclear pore"/>
    <property type="evidence" value="ECO:0007669"/>
    <property type="project" value="TreeGrafter"/>
</dbReference>
<feature type="coiled-coil region" evidence="4">
    <location>
        <begin position="328"/>
        <end position="401"/>
    </location>
</feature>
<keyword evidence="10" id="KW-1185">Reference proteome</keyword>
<dbReference type="OrthoDB" id="343070at2759"/>
<feature type="coiled-coil region" evidence="4">
    <location>
        <begin position="68"/>
        <end position="295"/>
    </location>
</feature>
<feature type="domain" description="NUA/TPR/MLP1-2-like" evidence="8">
    <location>
        <begin position="518"/>
        <end position="616"/>
    </location>
</feature>
<feature type="domain" description="Nucleoprotein TPR/MPL1" evidence="7">
    <location>
        <begin position="222"/>
        <end position="295"/>
    </location>
</feature>
<keyword evidence="2 4" id="KW-0175">Coiled coil</keyword>
<dbReference type="Gene3D" id="1.10.287.1490">
    <property type="match status" value="3"/>
</dbReference>
<dbReference type="InterPro" id="IPR012929">
    <property type="entry name" value="Nucleoprot-TPR/MLP1-2_dom"/>
</dbReference>
<organism evidence="9 10">
    <name type="scientific">Pyrrhoderma noxium</name>
    <dbReference type="NCBI Taxonomy" id="2282107"/>
    <lineage>
        <taxon>Eukaryota</taxon>
        <taxon>Fungi</taxon>
        <taxon>Dikarya</taxon>
        <taxon>Basidiomycota</taxon>
        <taxon>Agaricomycotina</taxon>
        <taxon>Agaricomycetes</taxon>
        <taxon>Hymenochaetales</taxon>
        <taxon>Hymenochaetaceae</taxon>
        <taxon>Pyrrhoderma</taxon>
    </lineage>
</organism>
<feature type="coiled-coil region" evidence="4">
    <location>
        <begin position="473"/>
        <end position="552"/>
    </location>
</feature>
<dbReference type="GO" id="GO:0006406">
    <property type="term" value="P:mRNA export from nucleus"/>
    <property type="evidence" value="ECO:0007669"/>
    <property type="project" value="TreeGrafter"/>
</dbReference>
<feature type="coiled-coil region" evidence="4">
    <location>
        <begin position="1341"/>
        <end position="1675"/>
    </location>
</feature>
<feature type="compositionally biased region" description="Gly residues" evidence="5">
    <location>
        <begin position="1885"/>
        <end position="1894"/>
    </location>
</feature>
<dbReference type="Pfam" id="PF07926">
    <property type="entry name" value="TPR_MLP1_2"/>
    <property type="match status" value="1"/>
</dbReference>
<evidence type="ECO:0000256" key="4">
    <source>
        <dbReference type="SAM" id="Coils"/>
    </source>
</evidence>
<feature type="region of interest" description="Disordered" evidence="5">
    <location>
        <begin position="1926"/>
        <end position="1972"/>
    </location>
</feature>
<dbReference type="InterPro" id="IPR057577">
    <property type="entry name" value="Nucleoprot-TPR/MLP1_dom"/>
</dbReference>
<dbReference type="InParanoid" id="A0A286UCW1"/>
<feature type="coiled-coil region" evidence="4">
    <location>
        <begin position="590"/>
        <end position="661"/>
    </location>
</feature>
<dbReference type="PANTHER" id="PTHR18898">
    <property type="entry name" value="NUCLEOPROTEIN TPR-RELATED"/>
    <property type="match status" value="1"/>
</dbReference>
<evidence type="ECO:0000313" key="10">
    <source>
        <dbReference type="Proteomes" id="UP000217199"/>
    </source>
</evidence>
<dbReference type="Pfam" id="PF25785">
    <property type="entry name" value="TPR"/>
    <property type="match status" value="1"/>
</dbReference>
<dbReference type="GO" id="GO:0005643">
    <property type="term" value="C:nuclear pore"/>
    <property type="evidence" value="ECO:0007669"/>
    <property type="project" value="TreeGrafter"/>
</dbReference>
<comment type="subcellular location">
    <subcellularLocation>
        <location evidence="1">Nucleus</location>
    </subcellularLocation>
</comment>
<gene>
    <name evidence="9" type="ORF">PNOK_0740900</name>
</gene>
<evidence type="ECO:0000256" key="1">
    <source>
        <dbReference type="ARBA" id="ARBA00004123"/>
    </source>
</evidence>
<proteinExistence type="predicted"/>
<protein>
    <submittedName>
        <fullName evidence="9">Uncharacterized protein</fullName>
    </submittedName>
</protein>
<comment type="caution">
    <text evidence="9">The sequence shown here is derived from an EMBL/GenBank/DDBJ whole genome shotgun (WGS) entry which is preliminary data.</text>
</comment>
<dbReference type="PANTHER" id="PTHR18898:SF2">
    <property type="entry name" value="NUCLEOPROTEIN TPR"/>
    <property type="match status" value="1"/>
</dbReference>
<feature type="coiled-coil region" evidence="4">
    <location>
        <begin position="722"/>
        <end position="960"/>
    </location>
</feature>
<name>A0A286UCW1_9AGAM</name>
<dbReference type="EMBL" id="NBII01000007">
    <property type="protein sequence ID" value="PAV17345.1"/>
    <property type="molecule type" value="Genomic_DNA"/>
</dbReference>
<evidence type="ECO:0000256" key="5">
    <source>
        <dbReference type="SAM" id="MobiDB-lite"/>
    </source>
</evidence>
<feature type="region of interest" description="Disordered" evidence="5">
    <location>
        <begin position="1"/>
        <end position="33"/>
    </location>
</feature>
<feature type="coiled-coil region" evidence="4">
    <location>
        <begin position="1035"/>
        <end position="1083"/>
    </location>
</feature>
<accession>A0A286UCW1</accession>
<evidence type="ECO:0000256" key="3">
    <source>
        <dbReference type="ARBA" id="ARBA00023242"/>
    </source>
</evidence>
<dbReference type="Pfam" id="PF25481">
    <property type="entry name" value="Nucleoprot-TPR"/>
    <property type="match status" value="1"/>
</dbReference>
<reference evidence="9 10" key="1">
    <citation type="journal article" date="2017" name="Mol. Ecol.">
        <title>Comparative and population genomic landscape of Phellinus noxius: A hypervariable fungus causing root rot in trees.</title>
        <authorList>
            <person name="Chung C.L."/>
            <person name="Lee T.J."/>
            <person name="Akiba M."/>
            <person name="Lee H.H."/>
            <person name="Kuo T.H."/>
            <person name="Liu D."/>
            <person name="Ke H.M."/>
            <person name="Yokoi T."/>
            <person name="Roa M.B."/>
            <person name="Lu M.J."/>
            <person name="Chang Y.Y."/>
            <person name="Ann P.J."/>
            <person name="Tsai J.N."/>
            <person name="Chen C.Y."/>
            <person name="Tzean S.S."/>
            <person name="Ota Y."/>
            <person name="Hattori T."/>
            <person name="Sahashi N."/>
            <person name="Liou R.F."/>
            <person name="Kikuchi T."/>
            <person name="Tsai I.J."/>
        </authorList>
    </citation>
    <scope>NUCLEOTIDE SEQUENCE [LARGE SCALE GENOMIC DNA]</scope>
    <source>
        <strain evidence="9 10">FFPRI411160</strain>
    </source>
</reference>